<keyword evidence="2" id="KW-1185">Reference proteome</keyword>
<keyword evidence="1" id="KW-0328">Glycosyltransferase</keyword>
<dbReference type="Proteomes" id="UP001060215">
    <property type="component" value="Chromosome 10"/>
</dbReference>
<keyword evidence="1" id="KW-0808">Transferase</keyword>
<organism evidence="1 2">
    <name type="scientific">Camellia lanceoleosa</name>
    <dbReference type="NCBI Taxonomy" id="1840588"/>
    <lineage>
        <taxon>Eukaryota</taxon>
        <taxon>Viridiplantae</taxon>
        <taxon>Streptophyta</taxon>
        <taxon>Embryophyta</taxon>
        <taxon>Tracheophyta</taxon>
        <taxon>Spermatophyta</taxon>
        <taxon>Magnoliopsida</taxon>
        <taxon>eudicotyledons</taxon>
        <taxon>Gunneridae</taxon>
        <taxon>Pentapetalae</taxon>
        <taxon>asterids</taxon>
        <taxon>Ericales</taxon>
        <taxon>Theaceae</taxon>
        <taxon>Camellia</taxon>
    </lineage>
</organism>
<gene>
    <name evidence="1" type="ORF">LOK49_LG10G02923</name>
</gene>
<proteinExistence type="predicted"/>
<name>A0ACC0G726_9ERIC</name>
<accession>A0ACC0G726</accession>
<comment type="caution">
    <text evidence="1">The sequence shown here is derived from an EMBL/GenBank/DDBJ whole genome shotgun (WGS) entry which is preliminary data.</text>
</comment>
<sequence>MEHYDTALAYPVQSLGVLGNQPDLVIDSLVVHGLGLVHPKKNIIETLGARYGGRVSLTRAYHQALEASITRNFQDNGYIACMCHNTDESFHPTADYHATARAVGGCPIYVSDKPRNHNFKLLNKLFLLDKSVLRAQLPGRPTRDCLFVDPTRDGISLLKIWNVNKCTIMVGVFNCQGAGWCKVAKKTRIHDESPGTLTGSVQATDVDSLS</sequence>
<dbReference type="EMBL" id="CM045767">
    <property type="protein sequence ID" value="KAI7996898.1"/>
    <property type="molecule type" value="Genomic_DNA"/>
</dbReference>
<evidence type="ECO:0000313" key="1">
    <source>
        <dbReference type="EMBL" id="KAI7996898.1"/>
    </source>
</evidence>
<protein>
    <submittedName>
        <fullName evidence="1">Galactinol--sucrose galactosyltransferase 2</fullName>
    </submittedName>
</protein>
<evidence type="ECO:0000313" key="2">
    <source>
        <dbReference type="Proteomes" id="UP001060215"/>
    </source>
</evidence>
<reference evidence="1 2" key="1">
    <citation type="journal article" date="2022" name="Plant J.">
        <title>Chromosome-level genome of Camellia lanceoleosa provides a valuable resource for understanding genome evolution and self-incompatibility.</title>
        <authorList>
            <person name="Gong W."/>
            <person name="Xiao S."/>
            <person name="Wang L."/>
            <person name="Liao Z."/>
            <person name="Chang Y."/>
            <person name="Mo W."/>
            <person name="Hu G."/>
            <person name="Li W."/>
            <person name="Zhao G."/>
            <person name="Zhu H."/>
            <person name="Hu X."/>
            <person name="Ji K."/>
            <person name="Xiang X."/>
            <person name="Song Q."/>
            <person name="Yuan D."/>
            <person name="Jin S."/>
            <person name="Zhang L."/>
        </authorList>
    </citation>
    <scope>NUCLEOTIDE SEQUENCE [LARGE SCALE GENOMIC DNA]</scope>
    <source>
        <strain evidence="1">SQ_2022a</strain>
    </source>
</reference>